<gene>
    <name evidence="9" type="ORF">J1605_001528</name>
</gene>
<keyword evidence="10" id="KW-1185">Reference proteome</keyword>
<organism evidence="9 10">
    <name type="scientific">Eschrichtius robustus</name>
    <name type="common">California gray whale</name>
    <name type="synonym">Eschrichtius gibbosus</name>
    <dbReference type="NCBI Taxonomy" id="9764"/>
    <lineage>
        <taxon>Eukaryota</taxon>
        <taxon>Metazoa</taxon>
        <taxon>Chordata</taxon>
        <taxon>Craniata</taxon>
        <taxon>Vertebrata</taxon>
        <taxon>Euteleostomi</taxon>
        <taxon>Mammalia</taxon>
        <taxon>Eutheria</taxon>
        <taxon>Laurasiatheria</taxon>
        <taxon>Artiodactyla</taxon>
        <taxon>Whippomorpha</taxon>
        <taxon>Cetacea</taxon>
        <taxon>Mysticeti</taxon>
        <taxon>Eschrichtiidae</taxon>
        <taxon>Eschrichtius</taxon>
    </lineage>
</organism>
<protein>
    <recommendedName>
        <fullName evidence="8">Cohesin loading complex subunit SCC4 homolog</fullName>
    </recommendedName>
</protein>
<comment type="subcellular location">
    <subcellularLocation>
        <location evidence="1">Nucleus</location>
        <location evidence="1">Nucleoplasm</location>
    </subcellularLocation>
</comment>
<accession>A0AB34I4R1</accession>
<name>A0AB34I4R1_ESCRO</name>
<evidence type="ECO:0000256" key="5">
    <source>
        <dbReference type="ARBA" id="ARBA00022829"/>
    </source>
</evidence>
<evidence type="ECO:0000256" key="3">
    <source>
        <dbReference type="ARBA" id="ARBA00022618"/>
    </source>
</evidence>
<keyword evidence="6" id="KW-0539">Nucleus</keyword>
<reference evidence="9 10" key="1">
    <citation type="submission" date="2022-11" db="EMBL/GenBank/DDBJ databases">
        <title>Whole genome sequence of Eschrichtius robustus ER-17-0199.</title>
        <authorList>
            <person name="Bruniche-Olsen A."/>
            <person name="Black A.N."/>
            <person name="Fields C.J."/>
            <person name="Walden K."/>
            <person name="Dewoody J.A."/>
        </authorList>
    </citation>
    <scope>NUCLEOTIDE SEQUENCE [LARGE SCALE GENOMIC DNA]</scope>
    <source>
        <strain evidence="9">ER-17-0199</strain>
        <tissue evidence="9">Blubber</tissue>
    </source>
</reference>
<evidence type="ECO:0000256" key="4">
    <source>
        <dbReference type="ARBA" id="ARBA00022776"/>
    </source>
</evidence>
<evidence type="ECO:0000256" key="2">
    <source>
        <dbReference type="ARBA" id="ARBA00008585"/>
    </source>
</evidence>
<evidence type="ECO:0000256" key="7">
    <source>
        <dbReference type="ARBA" id="ARBA00023306"/>
    </source>
</evidence>
<evidence type="ECO:0000313" key="10">
    <source>
        <dbReference type="Proteomes" id="UP001159641"/>
    </source>
</evidence>
<dbReference type="Proteomes" id="UP001159641">
    <property type="component" value="Unassembled WGS sequence"/>
</dbReference>
<keyword evidence="5" id="KW-0159">Chromosome partition</keyword>
<dbReference type="GO" id="GO:0007064">
    <property type="term" value="P:mitotic sister chromatid cohesion"/>
    <property type="evidence" value="ECO:0007669"/>
    <property type="project" value="InterPro"/>
</dbReference>
<keyword evidence="3" id="KW-0132">Cell division</keyword>
<evidence type="ECO:0000256" key="6">
    <source>
        <dbReference type="ARBA" id="ARBA00023242"/>
    </source>
</evidence>
<keyword evidence="7" id="KW-0131">Cell cycle</keyword>
<comment type="similarity">
    <text evidence="2">Belongs to the SCC4/mau-2 family.</text>
</comment>
<dbReference type="PANTHER" id="PTHR21394">
    <property type="entry name" value="MAU2 CHROMATID COHESION FACTOR HOMOLOG"/>
    <property type="match status" value="1"/>
</dbReference>
<dbReference type="InterPro" id="IPR019440">
    <property type="entry name" value="MAU2"/>
</dbReference>
<dbReference type="GO" id="GO:0007059">
    <property type="term" value="P:chromosome segregation"/>
    <property type="evidence" value="ECO:0007669"/>
    <property type="project" value="UniProtKB-KW"/>
</dbReference>
<evidence type="ECO:0000256" key="8">
    <source>
        <dbReference type="ARBA" id="ARBA00030523"/>
    </source>
</evidence>
<evidence type="ECO:0000256" key="1">
    <source>
        <dbReference type="ARBA" id="ARBA00004642"/>
    </source>
</evidence>
<keyword evidence="4" id="KW-0498">Mitosis</keyword>
<dbReference type="GO" id="GO:0005654">
    <property type="term" value="C:nucleoplasm"/>
    <property type="evidence" value="ECO:0007669"/>
    <property type="project" value="UniProtKB-SubCell"/>
</dbReference>
<dbReference type="AlphaFoldDB" id="A0AB34I4R1"/>
<proteinExistence type="inferred from homology"/>
<sequence>MLQLTECDPLPGCRAGKEHEAVPEAAAAVHPDHLHTAHDKILPSNHANLFHWLPKDHMCLLVTMMHSMQAGHLEKVQKSTDKALMLVAGHKATALQEISQVCQLCQQPPGSGPTTQHTRPGLYCVSVNCVDNAEAQLTTALRLTSHQELWAFMVTNLVSVYIREGGGHQEVLYRVSERISPDHSFPVSSHCLLAAA</sequence>
<comment type="caution">
    <text evidence="9">The sequence shown here is derived from an EMBL/GenBank/DDBJ whole genome shotgun (WGS) entry which is preliminary data.</text>
</comment>
<evidence type="ECO:0000313" key="9">
    <source>
        <dbReference type="EMBL" id="KAJ8798403.1"/>
    </source>
</evidence>
<dbReference type="EMBL" id="JAIQCJ010000074">
    <property type="protein sequence ID" value="KAJ8798403.1"/>
    <property type="molecule type" value="Genomic_DNA"/>
</dbReference>
<dbReference type="GO" id="GO:0051301">
    <property type="term" value="P:cell division"/>
    <property type="evidence" value="ECO:0007669"/>
    <property type="project" value="UniProtKB-KW"/>
</dbReference>